<dbReference type="Proteomes" id="UP001217089">
    <property type="component" value="Unassembled WGS sequence"/>
</dbReference>
<dbReference type="EMBL" id="JARBDR010000919">
    <property type="protein sequence ID" value="KAJ8300105.1"/>
    <property type="molecule type" value="Genomic_DNA"/>
</dbReference>
<comment type="caution">
    <text evidence="2">The sequence shown here is derived from an EMBL/GenBank/DDBJ whole genome shotgun (WGS) entry which is preliminary data.</text>
</comment>
<gene>
    <name evidence="2" type="ORF">KUTeg_021624</name>
</gene>
<reference evidence="2 3" key="1">
    <citation type="submission" date="2022-12" db="EMBL/GenBank/DDBJ databases">
        <title>Chromosome-level genome of Tegillarca granosa.</title>
        <authorList>
            <person name="Kim J."/>
        </authorList>
    </citation>
    <scope>NUCLEOTIDE SEQUENCE [LARGE SCALE GENOMIC DNA]</scope>
    <source>
        <strain evidence="2">Teg-2019</strain>
        <tissue evidence="2">Adductor muscle</tissue>
    </source>
</reference>
<accession>A0ABQ9E9D9</accession>
<organism evidence="2 3">
    <name type="scientific">Tegillarca granosa</name>
    <name type="common">Malaysian cockle</name>
    <name type="synonym">Anadara granosa</name>
    <dbReference type="NCBI Taxonomy" id="220873"/>
    <lineage>
        <taxon>Eukaryota</taxon>
        <taxon>Metazoa</taxon>
        <taxon>Spiralia</taxon>
        <taxon>Lophotrochozoa</taxon>
        <taxon>Mollusca</taxon>
        <taxon>Bivalvia</taxon>
        <taxon>Autobranchia</taxon>
        <taxon>Pteriomorphia</taxon>
        <taxon>Arcoida</taxon>
        <taxon>Arcoidea</taxon>
        <taxon>Arcidae</taxon>
        <taxon>Tegillarca</taxon>
    </lineage>
</organism>
<evidence type="ECO:0000313" key="2">
    <source>
        <dbReference type="EMBL" id="KAJ8300105.1"/>
    </source>
</evidence>
<evidence type="ECO:0000256" key="1">
    <source>
        <dbReference type="SAM" id="MobiDB-lite"/>
    </source>
</evidence>
<sequence>MGCLVNHGIPPIFSPRNMYNIKFLLPSGKRTLERLKQQGSAGGSNPMPLINNFNPDFSENKSGMAQWNRVQFKRVEAITRSQTLMDVRAPQGGMTLAEQAELYPVNMSAVSQRSSAKDRYSDLILFNKVMQNFRCHIGHPLDLPYRFSLQGYIRCHSQVGIHVQINYKGQVTPLQRAEYSDSVRTAVSASRSARGSNLVRTSASRHREPDSMFLQKSWSVGASREGNLQSAR</sequence>
<proteinExistence type="predicted"/>
<keyword evidence="3" id="KW-1185">Reference proteome</keyword>
<protein>
    <submittedName>
        <fullName evidence="2">Uncharacterized protein</fullName>
    </submittedName>
</protein>
<feature type="region of interest" description="Disordered" evidence="1">
    <location>
        <begin position="188"/>
        <end position="209"/>
    </location>
</feature>
<evidence type="ECO:0000313" key="3">
    <source>
        <dbReference type="Proteomes" id="UP001217089"/>
    </source>
</evidence>
<name>A0ABQ9E9D9_TEGGR</name>